<evidence type="ECO:0000256" key="3">
    <source>
        <dbReference type="ARBA" id="ARBA00022490"/>
    </source>
</evidence>
<feature type="region of interest" description="Disordered" evidence="8">
    <location>
        <begin position="590"/>
        <end position="628"/>
    </location>
</feature>
<feature type="region of interest" description="Disordered" evidence="8">
    <location>
        <begin position="715"/>
        <end position="735"/>
    </location>
</feature>
<feature type="compositionally biased region" description="Low complexity" evidence="8">
    <location>
        <begin position="590"/>
        <end position="622"/>
    </location>
</feature>
<comment type="similarity">
    <text evidence="2">Belongs to the MUB1/samB family.</text>
</comment>
<dbReference type="PANTHER" id="PTHR47442:SF1">
    <property type="entry name" value="MYND-TYPE ZINC FINGER PROTEIN MUB1"/>
    <property type="match status" value="1"/>
</dbReference>
<dbReference type="PROSITE" id="PS50865">
    <property type="entry name" value="ZF_MYND_2"/>
    <property type="match status" value="1"/>
</dbReference>
<dbReference type="Proteomes" id="UP000006853">
    <property type="component" value="Chromosome 1"/>
</dbReference>
<dbReference type="AlphaFoldDB" id="F2QM92"/>
<keyword evidence="3" id="KW-0963">Cytoplasm</keyword>
<comment type="subcellular location">
    <subcellularLocation>
        <location evidence="1">Cytoplasm</location>
    </subcellularLocation>
</comment>
<keyword evidence="11" id="KW-1185">Reference proteome</keyword>
<feature type="compositionally biased region" description="Low complexity" evidence="8">
    <location>
        <begin position="135"/>
        <end position="148"/>
    </location>
</feature>
<organism evidence="10 11">
    <name type="scientific">Komagataella phaffii (strain ATCC 76273 / CBS 7435 / CECT 11047 / NRRL Y-11430 / Wegner 21-1)</name>
    <name type="common">Yeast</name>
    <name type="synonym">Pichia pastoris</name>
    <dbReference type="NCBI Taxonomy" id="981350"/>
    <lineage>
        <taxon>Eukaryota</taxon>
        <taxon>Fungi</taxon>
        <taxon>Dikarya</taxon>
        <taxon>Ascomycota</taxon>
        <taxon>Saccharomycotina</taxon>
        <taxon>Pichiomycetes</taxon>
        <taxon>Pichiales</taxon>
        <taxon>Pichiaceae</taxon>
        <taxon>Komagataella</taxon>
    </lineage>
</organism>
<proteinExistence type="inferred from homology"/>
<dbReference type="GO" id="GO:0008270">
    <property type="term" value="F:zinc ion binding"/>
    <property type="evidence" value="ECO:0007669"/>
    <property type="project" value="UniProtKB-KW"/>
</dbReference>
<evidence type="ECO:0000256" key="4">
    <source>
        <dbReference type="ARBA" id="ARBA00022723"/>
    </source>
</evidence>
<evidence type="ECO:0000313" key="10">
    <source>
        <dbReference type="EMBL" id="CCA36539.1"/>
    </source>
</evidence>
<dbReference type="PANTHER" id="PTHR47442">
    <property type="entry name" value="MYND-TYPE ZINC FINGER PROTEIN MUB1"/>
    <property type="match status" value="1"/>
</dbReference>
<keyword evidence="6" id="KW-0862">Zinc</keyword>
<dbReference type="InterPro" id="IPR002893">
    <property type="entry name" value="Znf_MYND"/>
</dbReference>
<dbReference type="HOGENOM" id="CLU_014851_1_0_1"/>
<feature type="domain" description="MYND-type" evidence="9">
    <location>
        <begin position="540"/>
        <end position="581"/>
    </location>
</feature>
<accession>F2QM92</accession>
<keyword evidence="4" id="KW-0479">Metal-binding</keyword>
<evidence type="ECO:0000256" key="6">
    <source>
        <dbReference type="ARBA" id="ARBA00022833"/>
    </source>
</evidence>
<keyword evidence="5 7" id="KW-0863">Zinc-finger</keyword>
<dbReference type="SUPFAM" id="SSF144232">
    <property type="entry name" value="HIT/MYND zinc finger-like"/>
    <property type="match status" value="1"/>
</dbReference>
<dbReference type="EMBL" id="FR839628">
    <property type="protein sequence ID" value="CCA36539.1"/>
    <property type="molecule type" value="Genomic_DNA"/>
</dbReference>
<dbReference type="Gene3D" id="6.10.140.2220">
    <property type="match status" value="1"/>
</dbReference>
<reference evidence="10 11" key="3">
    <citation type="journal article" date="2016" name="FEMS Yeast Res.">
        <title>Curation of the genome annotation of Pichia pastoris (Komagataella phaffii) CBS7435 from gene level to protein function.</title>
        <authorList>
            <person name="Valli M."/>
            <person name="Tatto N.E."/>
            <person name="Peymann A."/>
            <person name="Gruber C."/>
            <person name="Landes N."/>
            <person name="Ekker H."/>
            <person name="Thallinger G.G."/>
            <person name="Mattanovich D."/>
            <person name="Gasser B."/>
            <person name="Graf A.B."/>
        </authorList>
    </citation>
    <scope>GENOME REANNOTATION</scope>
    <source>
        <strain evidence="10 11">ATCC 76273 / CBS 7435 / CECT 11047 / NRRL Y-11430 / Wegner 21-1</strain>
    </source>
</reference>
<dbReference type="Pfam" id="PF01753">
    <property type="entry name" value="zf-MYND"/>
    <property type="match status" value="1"/>
</dbReference>
<evidence type="ECO:0000256" key="7">
    <source>
        <dbReference type="PROSITE-ProRule" id="PRU00134"/>
    </source>
</evidence>
<evidence type="ECO:0000259" key="9">
    <source>
        <dbReference type="PROSITE" id="PS50865"/>
    </source>
</evidence>
<evidence type="ECO:0000256" key="8">
    <source>
        <dbReference type="SAM" id="MobiDB-lite"/>
    </source>
</evidence>
<dbReference type="GO" id="GO:1990304">
    <property type="term" value="C:MUB1-RAD6-UBR2 ubiquitin ligase complex"/>
    <property type="evidence" value="ECO:0007669"/>
    <property type="project" value="TreeGrafter"/>
</dbReference>
<protein>
    <submittedName>
        <fullName evidence="10">MYND-type zinc finger protein</fullName>
    </submittedName>
</protein>
<feature type="region of interest" description="Disordered" evidence="8">
    <location>
        <begin position="135"/>
        <end position="159"/>
    </location>
</feature>
<reference evidence="10 11" key="1">
    <citation type="journal article" date="2011" name="J. Biotechnol.">
        <title>High-quality genome sequence of Pichia pastoris CBS7435.</title>
        <authorList>
            <person name="Kuberl A."/>
            <person name="Schneider J."/>
            <person name="Thallinger G.G."/>
            <person name="Anderl I."/>
            <person name="Wibberg D."/>
            <person name="Hajek T."/>
            <person name="Jaenicke S."/>
            <person name="Brinkrolf K."/>
            <person name="Goesmann A."/>
            <person name="Szczepanowski R."/>
            <person name="Puhler A."/>
            <person name="Schwab H."/>
            <person name="Glieder A."/>
            <person name="Pichler H."/>
        </authorList>
    </citation>
    <scope>NUCLEOTIDE SEQUENCE [LARGE SCALE GENOMIC DNA]</scope>
    <source>
        <strain evidence="11">ATCC 76273 / CBS 7435 / CECT 11047 / NRRL Y-11430 / Wegner 21-1</strain>
    </source>
</reference>
<reference key="2">
    <citation type="submission" date="2011-04" db="EMBL/GenBank/DDBJ databases">
        <title>High-quality genome sequence of Pichia pastoris CBS 7435.</title>
        <authorList>
            <person name="Kueberl A."/>
            <person name="Schneider J."/>
            <person name="Thallinger G.G."/>
            <person name="Anderl I."/>
            <person name="Wibberg D."/>
            <person name="Hajek T."/>
            <person name="Jaenicke S."/>
            <person name="Brinkrolf K."/>
            <person name="Goesmann A."/>
            <person name="Szczepanowski R."/>
            <person name="Puehler A."/>
            <person name="Schwab H."/>
            <person name="Glieder A."/>
            <person name="Pichler H."/>
        </authorList>
    </citation>
    <scope>NUCLEOTIDE SEQUENCE</scope>
    <source>
        <strain>CBS 7435</strain>
    </source>
</reference>
<sequence>MRDSNYKSVSSNRAAVSITTSLYDRRALDCTSDKPLVNSLNHLTFLLSTSGKVRETVSTDGGLERLIDILQECQQPESPKHWALVGWKWTLTFQSLVFIGTRGTEKIRRKVVQAGIIPILATILDNYLYQASKGNSNGNSNVTSTSKTPMIESGPVGNVSPADAVMEDHTIVSTGNEMNINDLPLELNSIDDIGENKSSVSILNNNNDENPLNSPTNDLLDDKLSFASFLTDLNEGAGNTTQELLDYVNLSDLNDNIISEVVKTPAINNILSNMNRKSILKEFRHSTQLRLIRILYPNVSVQFPRVFKNGILVPTADDVLWSLQLLAFISKYSSLRHELSNTFIIKGMSLRAKEEGTKQKNSPLHNNITLPALEMDDDIRSVSYEEDIEQKDHIMMDVDAAFDDTNPLSDIHQYLNSYEKSQGLAKSTDYIKCKVNLDCLIQHELVRLKKRNSDLLKEEHDALTSQWCYDTYDFWQEDGRKSQDLDPAVLPYMQLNIFPLVEKFTIKSEYLKDISYWSGVIMRNSCRKDETRGGVRQCACISCGKWETMPKQFAKCRRCKRTKYCSKECQSKAWEYHKHWCVAVQSGSSASSSVNQCSSQTEQTSSQTETETQSQLSTQTQEIPRDDSVNINTQQTSDEHQLDHGSMFLRRRLTQAPRFSSRPLTPASGLQRIQAYSGESSDESQTNEQTLALTNLLRNYNLQLEEIERRMSEVESNLVSTQREQEAEDSTDQDLQQDLQNEAQSLQRELNELLRAHQQVQSSFVFQRTALTRSINFSQENNTSSNDESNS</sequence>
<name>F2QM92_KOMPC</name>
<dbReference type="InterPro" id="IPR051664">
    <property type="entry name" value="MYND-type_zinc_finger"/>
</dbReference>
<dbReference type="GO" id="GO:0006511">
    <property type="term" value="P:ubiquitin-dependent protein catabolic process"/>
    <property type="evidence" value="ECO:0007669"/>
    <property type="project" value="TreeGrafter"/>
</dbReference>
<dbReference type="GO" id="GO:0007163">
    <property type="term" value="P:establishment or maintenance of cell polarity"/>
    <property type="evidence" value="ECO:0007669"/>
    <property type="project" value="TreeGrafter"/>
</dbReference>
<evidence type="ECO:0000256" key="1">
    <source>
        <dbReference type="ARBA" id="ARBA00004496"/>
    </source>
</evidence>
<evidence type="ECO:0000256" key="5">
    <source>
        <dbReference type="ARBA" id="ARBA00022771"/>
    </source>
</evidence>
<dbReference type="GO" id="GO:0005737">
    <property type="term" value="C:cytoplasm"/>
    <property type="evidence" value="ECO:0007669"/>
    <property type="project" value="UniProtKB-SubCell"/>
</dbReference>
<evidence type="ECO:0000256" key="2">
    <source>
        <dbReference type="ARBA" id="ARBA00010655"/>
    </source>
</evidence>
<gene>
    <name evidence="10" type="primary">MUB1</name>
    <name evidence="10" type="ordered locus">PP7435_Chr1-0382</name>
</gene>
<evidence type="ECO:0000313" key="11">
    <source>
        <dbReference type="Proteomes" id="UP000006853"/>
    </source>
</evidence>